<dbReference type="Gene3D" id="3.30.160.60">
    <property type="entry name" value="Classic Zinc Finger"/>
    <property type="match status" value="1"/>
</dbReference>
<evidence type="ECO:0000313" key="4">
    <source>
        <dbReference type="RefSeq" id="XP_022239956.1"/>
    </source>
</evidence>
<keyword evidence="1" id="KW-0862">Zinc</keyword>
<gene>
    <name evidence="4 5" type="primary">LOC106458118</name>
</gene>
<proteinExistence type="predicted"/>
<dbReference type="InterPro" id="IPR036236">
    <property type="entry name" value="Znf_C2H2_sf"/>
</dbReference>
<keyword evidence="1" id="KW-0479">Metal-binding</keyword>
<dbReference type="GeneID" id="106458118"/>
<keyword evidence="3" id="KW-1185">Reference proteome</keyword>
<dbReference type="SMART" id="SM00451">
    <property type="entry name" value="ZnF_U1"/>
    <property type="match status" value="1"/>
</dbReference>
<organism evidence="3 4">
    <name type="scientific">Limulus polyphemus</name>
    <name type="common">Atlantic horseshoe crab</name>
    <dbReference type="NCBI Taxonomy" id="6850"/>
    <lineage>
        <taxon>Eukaryota</taxon>
        <taxon>Metazoa</taxon>
        <taxon>Ecdysozoa</taxon>
        <taxon>Arthropoda</taxon>
        <taxon>Chelicerata</taxon>
        <taxon>Merostomata</taxon>
        <taxon>Xiphosura</taxon>
        <taxon>Limulidae</taxon>
        <taxon>Limulus</taxon>
    </lineage>
</organism>
<reference evidence="4 5" key="1">
    <citation type="submission" date="2025-05" db="UniProtKB">
        <authorList>
            <consortium name="RefSeq"/>
        </authorList>
    </citation>
    <scope>IDENTIFICATION</scope>
    <source>
        <tissue evidence="4 5">Muscle</tissue>
    </source>
</reference>
<feature type="domain" description="C2H2-type" evidence="2">
    <location>
        <begin position="70"/>
        <end position="94"/>
    </location>
</feature>
<dbReference type="Proteomes" id="UP000694941">
    <property type="component" value="Unplaced"/>
</dbReference>
<dbReference type="InterPro" id="IPR003604">
    <property type="entry name" value="Matrin/U1-like-C_Znf_C2H2"/>
</dbReference>
<dbReference type="RefSeq" id="XP_022239957.1">
    <property type="nucleotide sequence ID" value="XM_022384249.1"/>
</dbReference>
<evidence type="ECO:0000259" key="2">
    <source>
        <dbReference type="PROSITE" id="PS50157"/>
    </source>
</evidence>
<protein>
    <submittedName>
        <fullName evidence="4 5">Uncharacterized protein LOC106458118 isoform X1</fullName>
    </submittedName>
</protein>
<evidence type="ECO:0000313" key="3">
    <source>
        <dbReference type="Proteomes" id="UP000694941"/>
    </source>
</evidence>
<dbReference type="SUPFAM" id="SSF57667">
    <property type="entry name" value="beta-beta-alpha zinc fingers"/>
    <property type="match status" value="1"/>
</dbReference>
<accession>A0ABM1S8K1</accession>
<evidence type="ECO:0000256" key="1">
    <source>
        <dbReference type="PROSITE-ProRule" id="PRU00042"/>
    </source>
</evidence>
<evidence type="ECO:0000313" key="5">
    <source>
        <dbReference type="RefSeq" id="XP_022239957.1"/>
    </source>
</evidence>
<keyword evidence="1" id="KW-0863">Zinc-finger</keyword>
<sequence>MSPAKQFNFKANKQTQIRNKNKMNTLHTSLSADESTTGLVPKEEFVKKAENEQRVKKNVWKSSITVVSQFFCEDCQKTFSSYIPYLQHFQSRTHYKRLRKLRDFEEVYPHLIAQGALTPKIGIPEVKDIQMDQLAIQDISSVNQKDKFYSERKKVTKLEDVGQDDDIKLNEPSKLFVENSTDHTEDELEVVCAEELEHSIGSTCTDEIAEFVKIEDDPPDIKAQELLGDHLSDSTDSSSIEVLYKEEILPLNDQGDNKEKEWFFLKWFHTQECNH</sequence>
<dbReference type="PROSITE" id="PS50157">
    <property type="entry name" value="ZINC_FINGER_C2H2_2"/>
    <property type="match status" value="1"/>
</dbReference>
<dbReference type="RefSeq" id="XP_022239956.1">
    <property type="nucleotide sequence ID" value="XM_022384248.1"/>
</dbReference>
<name>A0ABM1S8K1_LIMPO</name>
<dbReference type="PROSITE" id="PS00028">
    <property type="entry name" value="ZINC_FINGER_C2H2_1"/>
    <property type="match status" value="1"/>
</dbReference>
<dbReference type="InterPro" id="IPR013087">
    <property type="entry name" value="Znf_C2H2_type"/>
</dbReference>